<evidence type="ECO:0000313" key="2">
    <source>
        <dbReference type="EMBL" id="PIP73327.1"/>
    </source>
</evidence>
<dbReference type="Proteomes" id="UP000230638">
    <property type="component" value="Unassembled WGS sequence"/>
</dbReference>
<gene>
    <name evidence="2" type="ORF">COW88_02310</name>
</gene>
<keyword evidence="1" id="KW-0812">Transmembrane</keyword>
<comment type="caution">
    <text evidence="2">The sequence shown here is derived from an EMBL/GenBank/DDBJ whole genome shotgun (WGS) entry which is preliminary data.</text>
</comment>
<accession>A0A2H0CTV8</accession>
<organism evidence="2 3">
    <name type="scientific">Candidatus Lloydbacteria bacterium CG22_combo_CG10-13_8_21_14_all_47_15</name>
    <dbReference type="NCBI Taxonomy" id="1974635"/>
    <lineage>
        <taxon>Bacteria</taxon>
        <taxon>Candidatus Lloydiibacteriota</taxon>
    </lineage>
</organism>
<keyword evidence="1" id="KW-1133">Transmembrane helix</keyword>
<keyword evidence="1" id="KW-0472">Membrane</keyword>
<feature type="transmembrane region" description="Helical" evidence="1">
    <location>
        <begin position="7"/>
        <end position="28"/>
    </location>
</feature>
<evidence type="ECO:0000256" key="1">
    <source>
        <dbReference type="SAM" id="Phobius"/>
    </source>
</evidence>
<evidence type="ECO:0000313" key="3">
    <source>
        <dbReference type="Proteomes" id="UP000230638"/>
    </source>
</evidence>
<proteinExistence type="predicted"/>
<reference evidence="2 3" key="1">
    <citation type="submission" date="2017-09" db="EMBL/GenBank/DDBJ databases">
        <title>Depth-based differentiation of microbial function through sediment-hosted aquifers and enrichment of novel symbionts in the deep terrestrial subsurface.</title>
        <authorList>
            <person name="Probst A.J."/>
            <person name="Ladd B."/>
            <person name="Jarett J.K."/>
            <person name="Geller-Mcgrath D.E."/>
            <person name="Sieber C.M."/>
            <person name="Emerson J.B."/>
            <person name="Anantharaman K."/>
            <person name="Thomas B.C."/>
            <person name="Malmstrom R."/>
            <person name="Stieglmeier M."/>
            <person name="Klingl A."/>
            <person name="Woyke T."/>
            <person name="Ryan C.M."/>
            <person name="Banfield J.F."/>
        </authorList>
    </citation>
    <scope>NUCLEOTIDE SEQUENCE [LARGE SCALE GENOMIC DNA]</scope>
    <source>
        <strain evidence="2">CG22_combo_CG10-13_8_21_14_all_47_15</strain>
    </source>
</reference>
<dbReference type="EMBL" id="PCTL01000023">
    <property type="protein sequence ID" value="PIP73327.1"/>
    <property type="molecule type" value="Genomic_DNA"/>
</dbReference>
<dbReference type="AlphaFoldDB" id="A0A2H0CTV8"/>
<sequence length="491" mass="56448">MTKRSTYSSRVLIFTIFVIFLILILLLVNKKHISYESLYFEARFDPLLSIAGTDTNELRSQLVELEKTIERLAGVQEDQRHAQYVRDALYPINFLYSLAYLEDARIRFLFTNEPGDGRAYELALSNAIKHGTESSRRFYEALEYMNQEYDGPETFYSLTGTISRDSLLRSASEVVKRFEEVKDIEDERQRCRRSRVECNLQISAHNFLENLKAESENAYILSGTNDLHEFFSLFSSMVGGISYEYALARPRIVMNESVCAREMDPPYVYSGRHLVSDAFFVPTNVEGPILGQFEEAGIRHAQVRPLSFYVCPEIQHDLGMIVALEETRELALNYPNIATHARGELLKEEEFIYESATRNYLYESLAELKETGDKDKLDKYEKTSLMLSGLSAEMEYLVQTISVVLNARIKNYEDGFQYDVSAPFLFLTHSAFPSLFLTHNVGTGTTQVQVAYEDRENMESFLSVHDSFDEIGNKEKLLEDIVTVRKLDLAF</sequence>
<name>A0A2H0CTV8_9BACT</name>
<protein>
    <submittedName>
        <fullName evidence="2">Uncharacterized protein</fullName>
    </submittedName>
</protein>